<feature type="transmembrane region" description="Helical" evidence="11">
    <location>
        <begin position="24"/>
        <end position="43"/>
    </location>
</feature>
<dbReference type="Gene3D" id="3.30.300.30">
    <property type="match status" value="1"/>
</dbReference>
<comment type="caution">
    <text evidence="14">The sequence shown here is derived from an EMBL/GenBank/DDBJ whole genome shotgun (WGS) entry which is preliminary data.</text>
</comment>
<keyword evidence="14" id="KW-0966">Cell projection</keyword>
<keyword evidence="7 11" id="KW-0472">Membrane</keyword>
<dbReference type="InterPro" id="IPR045851">
    <property type="entry name" value="AMP-bd_C_sf"/>
</dbReference>
<evidence type="ECO:0000256" key="1">
    <source>
        <dbReference type="ARBA" id="ARBA00004117"/>
    </source>
</evidence>
<reference evidence="15" key="1">
    <citation type="journal article" date="2019" name="Int. J. Syst. Evol. Microbiol.">
        <title>The Global Catalogue of Microorganisms (GCM) 10K type strain sequencing project: providing services to taxonomists for standard genome sequencing and annotation.</title>
        <authorList>
            <consortium name="The Broad Institute Genomics Platform"/>
            <consortium name="The Broad Institute Genome Sequencing Center for Infectious Disease"/>
            <person name="Wu L."/>
            <person name="Ma J."/>
        </authorList>
    </citation>
    <scope>NUCLEOTIDE SEQUENCE [LARGE SCALE GENOMIC DNA]</scope>
    <source>
        <strain evidence="15">KCTC 42143</strain>
    </source>
</reference>
<dbReference type="InterPro" id="IPR006182">
    <property type="entry name" value="FliF_N_dom"/>
</dbReference>
<keyword evidence="8 9" id="KW-0975">Bacterial flagellum</keyword>
<evidence type="ECO:0000259" key="12">
    <source>
        <dbReference type="Pfam" id="PF01514"/>
    </source>
</evidence>
<dbReference type="Pfam" id="PF08345">
    <property type="entry name" value="YscJ_FliF_C"/>
    <property type="match status" value="1"/>
</dbReference>
<evidence type="ECO:0000256" key="8">
    <source>
        <dbReference type="ARBA" id="ARBA00023143"/>
    </source>
</evidence>
<keyword evidence="6 11" id="KW-1133">Transmembrane helix</keyword>
<dbReference type="PIRSF" id="PIRSF004862">
    <property type="entry name" value="FliF"/>
    <property type="match status" value="1"/>
</dbReference>
<feature type="domain" description="Flagellar M-ring N-terminal" evidence="12">
    <location>
        <begin position="45"/>
        <end position="221"/>
    </location>
</feature>
<dbReference type="InterPro" id="IPR043427">
    <property type="entry name" value="YscJ/FliF"/>
</dbReference>
<keyword evidence="15" id="KW-1185">Reference proteome</keyword>
<dbReference type="RefSeq" id="WP_058919300.1">
    <property type="nucleotide sequence ID" value="NZ_JBHSQC010000015.1"/>
</dbReference>
<feature type="domain" description="Flagellar M-ring C-terminal" evidence="13">
    <location>
        <begin position="258"/>
        <end position="399"/>
    </location>
</feature>
<keyword evidence="14" id="KW-0969">Cilium</keyword>
<keyword evidence="10" id="KW-0175">Coiled coil</keyword>
<evidence type="ECO:0000313" key="14">
    <source>
        <dbReference type="EMBL" id="MFD1798906.1"/>
    </source>
</evidence>
<evidence type="ECO:0000256" key="2">
    <source>
        <dbReference type="ARBA" id="ARBA00004651"/>
    </source>
</evidence>
<evidence type="ECO:0000256" key="4">
    <source>
        <dbReference type="ARBA" id="ARBA00022475"/>
    </source>
</evidence>
<dbReference type="PANTHER" id="PTHR30046:SF0">
    <property type="entry name" value="FLAGELLAR M-RING PROTEIN"/>
    <property type="match status" value="1"/>
</dbReference>
<evidence type="ECO:0000256" key="11">
    <source>
        <dbReference type="SAM" id="Phobius"/>
    </source>
</evidence>
<evidence type="ECO:0000259" key="13">
    <source>
        <dbReference type="Pfam" id="PF08345"/>
    </source>
</evidence>
<comment type="subcellular location">
    <subcellularLocation>
        <location evidence="1 9">Bacterial flagellum basal body</location>
    </subcellularLocation>
    <subcellularLocation>
        <location evidence="2">Cell membrane</location>
        <topology evidence="2">Multi-pass membrane protein</topology>
    </subcellularLocation>
</comment>
<evidence type="ECO:0000256" key="9">
    <source>
        <dbReference type="PIRNR" id="PIRNR004862"/>
    </source>
</evidence>
<dbReference type="PANTHER" id="PTHR30046">
    <property type="entry name" value="FLAGELLAR M-RING PROTEIN"/>
    <property type="match status" value="1"/>
</dbReference>
<feature type="coiled-coil region" evidence="10">
    <location>
        <begin position="471"/>
        <end position="507"/>
    </location>
</feature>
<dbReference type="InterPro" id="IPR013556">
    <property type="entry name" value="Flag_M-ring_C"/>
</dbReference>
<evidence type="ECO:0000313" key="15">
    <source>
        <dbReference type="Proteomes" id="UP001597285"/>
    </source>
</evidence>
<comment type="function">
    <text evidence="9">The M ring may be actively involved in energy transduction.</text>
</comment>
<proteinExistence type="inferred from homology"/>
<feature type="transmembrane region" description="Helical" evidence="11">
    <location>
        <begin position="427"/>
        <end position="448"/>
    </location>
</feature>
<keyword evidence="14" id="KW-0282">Flagellum</keyword>
<comment type="similarity">
    <text evidence="3 9">Belongs to the FliF family.</text>
</comment>
<evidence type="ECO:0000256" key="3">
    <source>
        <dbReference type="ARBA" id="ARBA00007971"/>
    </source>
</evidence>
<dbReference type="InterPro" id="IPR000067">
    <property type="entry name" value="FlgMring_FliF"/>
</dbReference>
<dbReference type="EMBL" id="JBHUFF010000008">
    <property type="protein sequence ID" value="MFD1798906.1"/>
    <property type="molecule type" value="Genomic_DNA"/>
</dbReference>
<dbReference type="Pfam" id="PF01514">
    <property type="entry name" value="YscJ_FliF"/>
    <property type="match status" value="1"/>
</dbReference>
<evidence type="ECO:0000256" key="5">
    <source>
        <dbReference type="ARBA" id="ARBA00022692"/>
    </source>
</evidence>
<evidence type="ECO:0000256" key="10">
    <source>
        <dbReference type="SAM" id="Coils"/>
    </source>
</evidence>
<organism evidence="14 15">
    <name type="scientific">Carnobacterium antarcticum</name>
    <dbReference type="NCBI Taxonomy" id="2126436"/>
    <lineage>
        <taxon>Bacteria</taxon>
        <taxon>Bacillati</taxon>
        <taxon>Bacillota</taxon>
        <taxon>Bacilli</taxon>
        <taxon>Lactobacillales</taxon>
        <taxon>Carnobacteriaceae</taxon>
        <taxon>Carnobacterium</taxon>
    </lineage>
</organism>
<evidence type="ECO:0000256" key="6">
    <source>
        <dbReference type="ARBA" id="ARBA00022989"/>
    </source>
</evidence>
<keyword evidence="5 11" id="KW-0812">Transmembrane</keyword>
<dbReference type="Proteomes" id="UP001597285">
    <property type="component" value="Unassembled WGS sequence"/>
</dbReference>
<gene>
    <name evidence="14" type="primary">fliF</name>
    <name evidence="14" type="ORF">ACFSBK_03395</name>
</gene>
<evidence type="ECO:0000256" key="7">
    <source>
        <dbReference type="ARBA" id="ARBA00023136"/>
    </source>
</evidence>
<accession>A0ABW4NKV7</accession>
<protein>
    <recommendedName>
        <fullName evidence="9">Flagellar M-ring protein</fullName>
    </recommendedName>
</protein>
<keyword evidence="4" id="KW-1003">Cell membrane</keyword>
<dbReference type="NCBIfam" id="TIGR00206">
    <property type="entry name" value="fliF"/>
    <property type="match status" value="1"/>
</dbReference>
<dbReference type="PRINTS" id="PR01009">
    <property type="entry name" value="FLGMRINGFLIF"/>
</dbReference>
<name>A0ABW4NKV7_9LACT</name>
<sequence>MESVKNMWNGIKEGWKNLGKPKQLGLSAIVIIIVAIVMGLTYYTQKVEYATLFSNLEESDAGTIVNDLKTKKIAYKLEDNGTTILVEQDQVDTYRIDLAVNDMLPQNSVGFEIFDATSMMATDEDRKIMYQRAITGELERSISALDSIKSAKVLLSMPEDSVFTSQEDRSKASASVVLTTTNGQIPEDSAVQGIASLIAGAVDDLPKENIKIVDTKGNLLSAALEDDNSINATDMVSKYQAIKDRYEQELEKKLVSTLGPIFGIEKLTVAVNADMNFDSIQSENVNYSDEPVLRSETVSASGGTIDVAEGTGTDNAINEVIEGEGGTSSTYDRTANYELDTETTSTVKAPGSINRLTTSIILDKQLSNAEEEQVDEIVKATIGFSEERDDTVTVQGMTFAKEPEEIEPTTPQAEIGESIKETLMRDWPYLAGGLGVLILLIVLLRIIWRKPNRAEDDELDFYEEAPSDTAANELKSELEAMKRKANREQKQKETAELTEELNQAMSAKETAARTYAKENPEASADLIKIWMKDE</sequence>